<evidence type="ECO:0000256" key="1">
    <source>
        <dbReference type="ARBA" id="ARBA00022679"/>
    </source>
</evidence>
<dbReference type="InterPro" id="IPR016181">
    <property type="entry name" value="Acyl_CoA_acyltransferase"/>
</dbReference>
<dbReference type="EMBL" id="JACHMY010000001">
    <property type="protein sequence ID" value="MBB5833727.1"/>
    <property type="molecule type" value="Genomic_DNA"/>
</dbReference>
<keyword evidence="1" id="KW-0808">Transferase</keyword>
<gene>
    <name evidence="4" type="ORF">HDA39_000461</name>
</gene>
<dbReference type="Proteomes" id="UP000549971">
    <property type="component" value="Unassembled WGS sequence"/>
</dbReference>
<keyword evidence="2" id="KW-0012">Acyltransferase</keyword>
<dbReference type="InterPro" id="IPR050680">
    <property type="entry name" value="YpeA/RimI_acetyltransf"/>
</dbReference>
<dbReference type="SUPFAM" id="SSF55729">
    <property type="entry name" value="Acyl-CoA N-acyltransferases (Nat)"/>
    <property type="match status" value="1"/>
</dbReference>
<name>A0A7W9J2A5_9ACTN</name>
<keyword evidence="5" id="KW-1185">Reference proteome</keyword>
<dbReference type="PROSITE" id="PS51186">
    <property type="entry name" value="GNAT"/>
    <property type="match status" value="1"/>
</dbReference>
<dbReference type="Pfam" id="PF08445">
    <property type="entry name" value="FR47"/>
    <property type="match status" value="1"/>
</dbReference>
<evidence type="ECO:0000313" key="5">
    <source>
        <dbReference type="Proteomes" id="UP000549971"/>
    </source>
</evidence>
<organism evidence="4 5">
    <name type="scientific">Kribbella italica</name>
    <dbReference type="NCBI Taxonomy" id="1540520"/>
    <lineage>
        <taxon>Bacteria</taxon>
        <taxon>Bacillati</taxon>
        <taxon>Actinomycetota</taxon>
        <taxon>Actinomycetes</taxon>
        <taxon>Propionibacteriales</taxon>
        <taxon>Kribbellaceae</taxon>
        <taxon>Kribbella</taxon>
    </lineage>
</organism>
<evidence type="ECO:0000313" key="4">
    <source>
        <dbReference type="EMBL" id="MBB5833727.1"/>
    </source>
</evidence>
<proteinExistence type="predicted"/>
<keyword evidence="4" id="KW-0687">Ribonucleoprotein</keyword>
<dbReference type="AlphaFoldDB" id="A0A7W9J2A5"/>
<feature type="domain" description="N-acetyltransferase" evidence="3">
    <location>
        <begin position="113"/>
        <end position="240"/>
    </location>
</feature>
<dbReference type="InterPro" id="IPR000182">
    <property type="entry name" value="GNAT_dom"/>
</dbReference>
<dbReference type="Gene3D" id="3.40.630.30">
    <property type="match status" value="1"/>
</dbReference>
<evidence type="ECO:0000256" key="2">
    <source>
        <dbReference type="ARBA" id="ARBA00023315"/>
    </source>
</evidence>
<dbReference type="PANTHER" id="PTHR43420">
    <property type="entry name" value="ACETYLTRANSFERASE"/>
    <property type="match status" value="1"/>
</dbReference>
<dbReference type="CDD" id="cd04301">
    <property type="entry name" value="NAT_SF"/>
    <property type="match status" value="1"/>
</dbReference>
<sequence>MAEGNIAPDAGAGAPRHAAALLNPAFAALNGPHSSFAEVRGNARVYPSDVAPFLGLPDDPTEQDWADAAALIGRGRVVAIKHPDLVVPDTFKVDLAIDLVQFLAPAGLGVEDPELVVLGPDDVPEMLSLVALTDPGPFRARTIELGTYLGLRQDGVLIAMAGERYRLPGYTEISAVCTHPDHRGRGLATRLIRAVAAGIEHRGNQPFLHTGASNTPAIRLYETLGFTLTNHTKVTILQVV</sequence>
<dbReference type="GO" id="GO:0005840">
    <property type="term" value="C:ribosome"/>
    <property type="evidence" value="ECO:0007669"/>
    <property type="project" value="UniProtKB-KW"/>
</dbReference>
<keyword evidence="4" id="KW-0689">Ribosomal protein</keyword>
<evidence type="ECO:0000259" key="3">
    <source>
        <dbReference type="PROSITE" id="PS51186"/>
    </source>
</evidence>
<dbReference type="PANTHER" id="PTHR43420:SF3">
    <property type="entry name" value="N-ACETYLTRANSFERASE DOMAIN-CONTAINING PROTEIN"/>
    <property type="match status" value="1"/>
</dbReference>
<dbReference type="InterPro" id="IPR013653">
    <property type="entry name" value="GCN5-like_dom"/>
</dbReference>
<protein>
    <submittedName>
        <fullName evidence="4">Ribosomal protein S18 acetylase RimI-like enzyme</fullName>
    </submittedName>
</protein>
<dbReference type="RefSeq" id="WP_184793584.1">
    <property type="nucleotide sequence ID" value="NZ_JACHMY010000001.1"/>
</dbReference>
<accession>A0A7W9J2A5</accession>
<dbReference type="GO" id="GO:0016747">
    <property type="term" value="F:acyltransferase activity, transferring groups other than amino-acyl groups"/>
    <property type="evidence" value="ECO:0007669"/>
    <property type="project" value="InterPro"/>
</dbReference>
<comment type="caution">
    <text evidence="4">The sequence shown here is derived from an EMBL/GenBank/DDBJ whole genome shotgun (WGS) entry which is preliminary data.</text>
</comment>
<reference evidence="4 5" key="1">
    <citation type="submission" date="2020-08" db="EMBL/GenBank/DDBJ databases">
        <title>Sequencing the genomes of 1000 actinobacteria strains.</title>
        <authorList>
            <person name="Klenk H.-P."/>
        </authorList>
    </citation>
    <scope>NUCLEOTIDE SEQUENCE [LARGE SCALE GENOMIC DNA]</scope>
    <source>
        <strain evidence="4 5">DSM 28967</strain>
    </source>
</reference>